<dbReference type="SUPFAM" id="SSF52540">
    <property type="entry name" value="P-loop containing nucleoside triphosphate hydrolases"/>
    <property type="match status" value="1"/>
</dbReference>
<dbReference type="Pfam" id="PF05729">
    <property type="entry name" value="NACHT"/>
    <property type="match status" value="1"/>
</dbReference>
<dbReference type="Gene3D" id="3.40.50.300">
    <property type="entry name" value="P-loop containing nucleotide triphosphate hydrolases"/>
    <property type="match status" value="1"/>
</dbReference>
<dbReference type="AlphaFoldDB" id="A0A502GYF1"/>
<sequence>MDAKLEMSNLITPIISAFGALNDEWSEFIEKGLSEYIYSQTDKYYYTNTFIHRSEKVKFRDIYYPIKAQYGKLITDFSDLNSVLDEYKYITIIGSAGSGKTTLIKYIFLNSISQKTRIPILIELRNLNGYQGNFEKLIAEKVLDSRLKPNSRIFKRTLLSGKFLFLLDGYDEIFSDKKQEINRQLEAFVDTYSANKFILTTRPGSGIEGFNRFRNFDVVSLNANDIVGFVNNIVEDEESRGRIIDIIKSPDNPDYLEFLRNPLLLSMFILAFKSHPEIPGSKSAFYKNVFDTLYSKHDSITKNSFPREKLTKLKSNDFEKILCLLSYFTLLEGKYTFTYEYLFSILERVDQHYKYNVILDHLIYDLHTSISIIIRDGFEYSFPHRSMQEYFAALFISKLDSDKRGKAYNNLAITLERFSEDYSFTFWSLCYELDEIVFIRSFLVPKLKLIHSALSDKEGRDLTKAYISFAKPYIYSDRRGTTYIYAIHPNSSLLNSVLEFCHTQYPIDIFAFLRTSKLESQLFTLEKELGEKIDFKNPLVFDLIDKHNFSDLIKILRKEISDKIQKWEEYVTQQRHDIDDLLSI</sequence>
<protein>
    <submittedName>
        <fullName evidence="2">NACHT domain-containing protein</fullName>
    </submittedName>
</protein>
<evidence type="ECO:0000259" key="1">
    <source>
        <dbReference type="PROSITE" id="PS50837"/>
    </source>
</evidence>
<comment type="caution">
    <text evidence="2">The sequence shown here is derived from an EMBL/GenBank/DDBJ whole genome shotgun (WGS) entry which is preliminary data.</text>
</comment>
<evidence type="ECO:0000313" key="3">
    <source>
        <dbReference type="Proteomes" id="UP000317646"/>
    </source>
</evidence>
<dbReference type="InterPro" id="IPR055038">
    <property type="entry name" value="SNaCT8"/>
</dbReference>
<organism evidence="2 3">
    <name type="scientific">Hymenobacter nivis</name>
    <dbReference type="NCBI Taxonomy" id="1850093"/>
    <lineage>
        <taxon>Bacteria</taxon>
        <taxon>Pseudomonadati</taxon>
        <taxon>Bacteroidota</taxon>
        <taxon>Cytophagia</taxon>
        <taxon>Cytophagales</taxon>
        <taxon>Hymenobacteraceae</taxon>
        <taxon>Hymenobacter</taxon>
    </lineage>
</organism>
<dbReference type="PANTHER" id="PTHR46312">
    <property type="entry name" value="NACHT DOMAIN-CONTAINING PROTEIN"/>
    <property type="match status" value="1"/>
</dbReference>
<dbReference type="EMBL" id="RCYZ01000004">
    <property type="protein sequence ID" value="TPG66066.1"/>
    <property type="molecule type" value="Genomic_DNA"/>
</dbReference>
<evidence type="ECO:0000313" key="2">
    <source>
        <dbReference type="EMBL" id="TPG66066.1"/>
    </source>
</evidence>
<dbReference type="Proteomes" id="UP000317646">
    <property type="component" value="Unassembled WGS sequence"/>
</dbReference>
<dbReference type="PANTHER" id="PTHR46312:SF2">
    <property type="entry name" value="NUCLEOTIDE-BINDING OLIGOMERIZATION DOMAIN-CONTAINING PROTEIN 2-LIKE"/>
    <property type="match status" value="1"/>
</dbReference>
<dbReference type="InterPro" id="IPR027417">
    <property type="entry name" value="P-loop_NTPase"/>
</dbReference>
<feature type="domain" description="NACHT" evidence="1">
    <location>
        <begin position="88"/>
        <end position="208"/>
    </location>
</feature>
<dbReference type="InterPro" id="IPR007111">
    <property type="entry name" value="NACHT_NTPase"/>
</dbReference>
<accession>A0A502GYF1</accession>
<dbReference type="PROSITE" id="PS50837">
    <property type="entry name" value="NACHT"/>
    <property type="match status" value="1"/>
</dbReference>
<dbReference type="Pfam" id="PF22714">
    <property type="entry name" value="SNaCT8"/>
    <property type="match status" value="1"/>
</dbReference>
<dbReference type="OrthoDB" id="1488560at2"/>
<gene>
    <name evidence="2" type="ORF">EAH73_11900</name>
</gene>
<dbReference type="RefSeq" id="WP_140466783.1">
    <property type="nucleotide sequence ID" value="NZ_RCYZ01000004.1"/>
</dbReference>
<proteinExistence type="predicted"/>
<reference evidence="2 3" key="1">
    <citation type="journal article" date="2019" name="Environ. Microbiol.">
        <title>Species interactions and distinct microbial communities in high Arctic permafrost affected cryosols are associated with the CH4 and CO2 gas fluxes.</title>
        <authorList>
            <person name="Altshuler I."/>
            <person name="Hamel J."/>
            <person name="Turney S."/>
            <person name="Magnuson E."/>
            <person name="Levesque R."/>
            <person name="Greer C."/>
            <person name="Whyte L.G."/>
        </authorList>
    </citation>
    <scope>NUCLEOTIDE SEQUENCE [LARGE SCALE GENOMIC DNA]</scope>
    <source>
        <strain evidence="2 3">S9.2P</strain>
    </source>
</reference>
<keyword evidence="3" id="KW-1185">Reference proteome</keyword>
<name>A0A502GYF1_9BACT</name>